<protein>
    <submittedName>
        <fullName evidence="6">Beta/gamma crystallin-related protein</fullName>
    </submittedName>
</protein>
<evidence type="ECO:0000313" key="6">
    <source>
        <dbReference type="EMBL" id="MFC6198156.1"/>
    </source>
</evidence>
<dbReference type="Pfam" id="PF00030">
    <property type="entry name" value="Crystall"/>
    <property type="match status" value="2"/>
</dbReference>
<evidence type="ECO:0000313" key="7">
    <source>
        <dbReference type="Proteomes" id="UP001596303"/>
    </source>
</evidence>
<keyword evidence="2" id="KW-0677">Repeat</keyword>
<feature type="compositionally biased region" description="Gly residues" evidence="3">
    <location>
        <begin position="307"/>
        <end position="316"/>
    </location>
</feature>
<evidence type="ECO:0000256" key="1">
    <source>
        <dbReference type="ARBA" id="ARBA00009646"/>
    </source>
</evidence>
<proteinExistence type="inferred from homology"/>
<comment type="caution">
    <text evidence="6">The sequence shown here is derived from an EMBL/GenBank/DDBJ whole genome shotgun (WGS) entry which is preliminary data.</text>
</comment>
<keyword evidence="4" id="KW-0732">Signal</keyword>
<feature type="compositionally biased region" description="Basic and acidic residues" evidence="3">
    <location>
        <begin position="526"/>
        <end position="544"/>
    </location>
</feature>
<accession>A0ABW1SA56</accession>
<feature type="compositionally biased region" description="Basic and acidic residues" evidence="3">
    <location>
        <begin position="317"/>
        <end position="343"/>
    </location>
</feature>
<organism evidence="6 7">
    <name type="scientific">Ponticaulis profundi</name>
    <dbReference type="NCBI Taxonomy" id="2665222"/>
    <lineage>
        <taxon>Bacteria</taxon>
        <taxon>Pseudomonadati</taxon>
        <taxon>Pseudomonadota</taxon>
        <taxon>Alphaproteobacteria</taxon>
        <taxon>Hyphomonadales</taxon>
        <taxon>Hyphomonadaceae</taxon>
        <taxon>Ponticaulis</taxon>
    </lineage>
</organism>
<evidence type="ECO:0000256" key="4">
    <source>
        <dbReference type="SAM" id="SignalP"/>
    </source>
</evidence>
<feature type="compositionally biased region" description="Basic and acidic residues" evidence="3">
    <location>
        <begin position="486"/>
        <end position="496"/>
    </location>
</feature>
<name>A0ABW1SA56_9PROT</name>
<dbReference type="Gene3D" id="2.60.20.10">
    <property type="entry name" value="Crystallins"/>
    <property type="match status" value="2"/>
</dbReference>
<evidence type="ECO:0000256" key="3">
    <source>
        <dbReference type="SAM" id="MobiDB-lite"/>
    </source>
</evidence>
<dbReference type="SUPFAM" id="SSF49695">
    <property type="entry name" value="gamma-Crystallin-like"/>
    <property type="match status" value="2"/>
</dbReference>
<feature type="chain" id="PRO_5046360752" evidence="4">
    <location>
        <begin position="27"/>
        <end position="544"/>
    </location>
</feature>
<comment type="similarity">
    <text evidence="1">Belongs to the beta/gamma-crystallin family.</text>
</comment>
<keyword evidence="7" id="KW-1185">Reference proteome</keyword>
<feature type="domain" description="Beta/gamma crystallin 'Greek key'" evidence="5">
    <location>
        <begin position="216"/>
        <end position="256"/>
    </location>
</feature>
<dbReference type="InterPro" id="IPR001064">
    <property type="entry name" value="Beta/gamma_crystallin"/>
</dbReference>
<sequence>MIRMKSAFKACVSLAALVGLGGVASAQQYGQPIGDEIVLYDGQYFSGDARIVQGPVNTLVHAGFNDRSSSVEVRGYAGWLLCQDISYEGPCLVVRESIPELEAFGLGDEVTSIRPLSPDNPYPHGTVYGQDWQGELVFYELNRYGQLDALTPYDSWGYGYGNGYQTGRYGDYGRYGRYGYYDPFSSYNYPYGYRTSRGYRREQDNDWSGYRGSRNADVVLYRDPNFRGSAYGVKRDVFDLSDLRFNDEVSSIEIKSGTWEICSDAEFRGRCQIVDASSTSLKDIRLNDNISSIRRVSPHRSGPARPGDGGGRGNWGGRDRDRDQDRGRTPPRDRDGERGRYERGSSAQDGRPQRSPGTILGRRTDPNAPELAGGPDRDRSEISREPVPGARIPVTDGRRPWEQRGDRDRSGQASSDRPDRGSSTRSGERPEPRWGGRDLSDRPARAVPEPKVDRFPPVKRDLGQKALKARSQTPPEAPRAAQPQRPAERGGRDRWGQTRNAAPPPAPKVEPKPQTPIAKPRPNRQNSDKPDRGRRYGIEREEKR</sequence>
<dbReference type="Proteomes" id="UP001596303">
    <property type="component" value="Unassembled WGS sequence"/>
</dbReference>
<dbReference type="EMBL" id="JBHSSW010000009">
    <property type="protein sequence ID" value="MFC6198156.1"/>
    <property type="molecule type" value="Genomic_DNA"/>
</dbReference>
<feature type="domain" description="Beta/gamma crystallin 'Greek key'" evidence="5">
    <location>
        <begin position="257"/>
        <end position="297"/>
    </location>
</feature>
<feature type="signal peptide" evidence="4">
    <location>
        <begin position="1"/>
        <end position="26"/>
    </location>
</feature>
<gene>
    <name evidence="6" type="ORF">ACFQDM_08705</name>
</gene>
<dbReference type="SMART" id="SM00247">
    <property type="entry name" value="XTALbg"/>
    <property type="match status" value="2"/>
</dbReference>
<dbReference type="InterPro" id="IPR011024">
    <property type="entry name" value="G_crystallin-like"/>
</dbReference>
<dbReference type="RefSeq" id="WP_377378139.1">
    <property type="nucleotide sequence ID" value="NZ_JBHSSW010000009.1"/>
</dbReference>
<feature type="region of interest" description="Disordered" evidence="3">
    <location>
        <begin position="292"/>
        <end position="544"/>
    </location>
</feature>
<reference evidence="7" key="1">
    <citation type="journal article" date="2019" name="Int. J. Syst. Evol. Microbiol.">
        <title>The Global Catalogue of Microorganisms (GCM) 10K type strain sequencing project: providing services to taxonomists for standard genome sequencing and annotation.</title>
        <authorList>
            <consortium name="The Broad Institute Genomics Platform"/>
            <consortium name="The Broad Institute Genome Sequencing Center for Infectious Disease"/>
            <person name="Wu L."/>
            <person name="Ma J."/>
        </authorList>
    </citation>
    <scope>NUCLEOTIDE SEQUENCE [LARGE SCALE GENOMIC DNA]</scope>
    <source>
        <strain evidence="7">CGMCC-1.15741</strain>
    </source>
</reference>
<evidence type="ECO:0000256" key="2">
    <source>
        <dbReference type="ARBA" id="ARBA00022737"/>
    </source>
</evidence>
<feature type="compositionally biased region" description="Basic and acidic residues" evidence="3">
    <location>
        <begin position="396"/>
        <end position="463"/>
    </location>
</feature>
<dbReference type="PROSITE" id="PS50915">
    <property type="entry name" value="CRYSTALLIN_BETA_GAMMA"/>
    <property type="match status" value="2"/>
</dbReference>
<evidence type="ECO:0000259" key="5">
    <source>
        <dbReference type="PROSITE" id="PS50915"/>
    </source>
</evidence>
<feature type="compositionally biased region" description="Basic and acidic residues" evidence="3">
    <location>
        <begin position="375"/>
        <end position="384"/>
    </location>
</feature>